<name>A0A7R8W0I6_9CRUS</name>
<protein>
    <submittedName>
        <fullName evidence="3">Uncharacterized protein</fullName>
    </submittedName>
</protein>
<feature type="region of interest" description="Disordered" evidence="2">
    <location>
        <begin position="727"/>
        <end position="771"/>
    </location>
</feature>
<feature type="compositionally biased region" description="Pro residues" evidence="2">
    <location>
        <begin position="328"/>
        <end position="341"/>
    </location>
</feature>
<dbReference type="AlphaFoldDB" id="A0A7R8W0I6"/>
<dbReference type="GO" id="GO:0010494">
    <property type="term" value="C:cytoplasmic stress granule"/>
    <property type="evidence" value="ECO:0007669"/>
    <property type="project" value="TreeGrafter"/>
</dbReference>
<feature type="compositionally biased region" description="Polar residues" evidence="2">
    <location>
        <begin position="413"/>
        <end position="428"/>
    </location>
</feature>
<reference evidence="3" key="1">
    <citation type="submission" date="2020-11" db="EMBL/GenBank/DDBJ databases">
        <authorList>
            <person name="Tran Van P."/>
        </authorList>
    </citation>
    <scope>NUCLEOTIDE SEQUENCE</scope>
</reference>
<dbReference type="GO" id="GO:0034063">
    <property type="term" value="P:stress granule assembly"/>
    <property type="evidence" value="ECO:0007669"/>
    <property type="project" value="TreeGrafter"/>
</dbReference>
<dbReference type="PANTHER" id="PTHR12854">
    <property type="entry name" value="ATAXIN 2-RELATED"/>
    <property type="match status" value="1"/>
</dbReference>
<feature type="compositionally biased region" description="Low complexity" evidence="2">
    <location>
        <begin position="541"/>
        <end position="553"/>
    </location>
</feature>
<dbReference type="InterPro" id="IPR025852">
    <property type="entry name" value="SM_dom_ATX"/>
</dbReference>
<feature type="compositionally biased region" description="Basic residues" evidence="2">
    <location>
        <begin position="1"/>
        <end position="11"/>
    </location>
</feature>
<dbReference type="EMBL" id="OB660056">
    <property type="protein sequence ID" value="CAD7222420.1"/>
    <property type="molecule type" value="Genomic_DNA"/>
</dbReference>
<feature type="compositionally biased region" description="Polar residues" evidence="2">
    <location>
        <begin position="637"/>
        <end position="651"/>
    </location>
</feature>
<dbReference type="InterPro" id="IPR009604">
    <property type="entry name" value="LsmAD_domain"/>
</dbReference>
<sequence>MSSTGPRKKPRSQTAGQQNAKTSQSRAPVPTAKSNDLQPASALAVTTQGIYSNRRFLTSCVALHGNVCQVKLDTNKVYEGIMIAVSPTFEVCLKYAHLVDPQNPDSIDHKAVEDLLFLQAQDIVAISFDSVNFEDAFKGTDAFATDTEISARYNGDANDEGLKELQPWDEPLKDVEELSLEENANGWDPNEMFRKNKEAFNIRSSYDHSMSQYTVPLERRDTDDFRQNELRAQRIAAEIESAPEHRKRAELENGTGVGDEEDAFSAVVREKPGTGNETESPARDGSPANNTATTTSAKYNPPHARKAAGQQQKRPLSSSGPSSLPQTSQPPPATEPCPVPAPSLRGRPPSAGPASASSNDRNASPMVKTPADPPPVVQPPTTPYATPTYCHPSPVTQTTPSSTVKSHPAQVPSPGTQSGSANGGSPPTGSDPAKGGAREGPLPQRQAAAERREQRSTAATGPPSAEGAKRKSDGAPPAASGPPQARAAAGRNSSPAVEDARPDGPSSDTTTAAGGPPKDARNKQMEQSLKNFRDDFKLGTSAAPAPSSGGPASSRPPPSSHPSSQQQGGRHPPQPSAQDDQRKGQAPTATDANPSPPPPNPSSRPPSGAAQATPSSAEVAKKSALNPNAKEFVLNPNAKSFTPRTPNQSATPPRPSTPGTPNTTMGMGGPGPVMGLPHPMQPMPPNGAHPTYIVAPIPPGAPGPFQYVISQGNPVGFGGYPGAMQTNTGAPPVPGPGSAFPKPPRYNKNGPHGHRNDQSSLPHQVAAATGPPLMAPNPGPGGSMQVYMNMPGAGGPLPQFHQYMIPSPGMISPAHLPQGTPVSFSPVVSAAMSMGGGGPPDNRGEPVPLSTMGPQVFTSSAGGQVYTHSIHTGPMVTSSGLGGGPMGTPPGQGGGPHPMGGGGPQGIPVSSSASMQGGPPMHQPHGGAKNYVFLHSYSGTPHRGAPVSMGGGMGGGPSGGMHTPGGGPNPGGNIQMFLPAGGHHPWYPVQQQMRPLTPQFPIQAAQSPPVQGGPPGGAPGGGPQGPMGHPQTGIMQFPYSSYITGAPFGGANGPPSGGGPQGGPPHHGN</sequence>
<gene>
    <name evidence="3" type="ORF">CTOB1V02_LOCUS428</name>
</gene>
<feature type="compositionally biased region" description="Pro residues" evidence="2">
    <location>
        <begin position="371"/>
        <end position="382"/>
    </location>
</feature>
<dbReference type="GO" id="GO:0003729">
    <property type="term" value="F:mRNA binding"/>
    <property type="evidence" value="ECO:0007669"/>
    <property type="project" value="TreeGrafter"/>
</dbReference>
<evidence type="ECO:0000256" key="1">
    <source>
        <dbReference type="ARBA" id="ARBA00007503"/>
    </source>
</evidence>
<dbReference type="SMART" id="SM01272">
    <property type="entry name" value="LsmAD"/>
    <property type="match status" value="1"/>
</dbReference>
<organism evidence="3">
    <name type="scientific">Cyprideis torosa</name>
    <dbReference type="NCBI Taxonomy" id="163714"/>
    <lineage>
        <taxon>Eukaryota</taxon>
        <taxon>Metazoa</taxon>
        <taxon>Ecdysozoa</taxon>
        <taxon>Arthropoda</taxon>
        <taxon>Crustacea</taxon>
        <taxon>Oligostraca</taxon>
        <taxon>Ostracoda</taxon>
        <taxon>Podocopa</taxon>
        <taxon>Podocopida</taxon>
        <taxon>Cytherocopina</taxon>
        <taxon>Cytheroidea</taxon>
        <taxon>Cytherideidae</taxon>
        <taxon>Cyprideis</taxon>
    </lineage>
</organism>
<feature type="compositionally biased region" description="Low complexity" evidence="2">
    <location>
        <begin position="315"/>
        <end position="327"/>
    </location>
</feature>
<dbReference type="Pfam" id="PF06741">
    <property type="entry name" value="LsmAD"/>
    <property type="match status" value="1"/>
</dbReference>
<proteinExistence type="inferred from homology"/>
<feature type="compositionally biased region" description="Basic and acidic residues" evidence="2">
    <location>
        <begin position="242"/>
        <end position="251"/>
    </location>
</feature>
<feature type="compositionally biased region" description="Gly residues" evidence="2">
    <location>
        <begin position="880"/>
        <end position="905"/>
    </location>
</feature>
<dbReference type="PANTHER" id="PTHR12854:SF7">
    <property type="entry name" value="ATAXIN-2 HOMOLOG"/>
    <property type="match status" value="1"/>
</dbReference>
<feature type="compositionally biased region" description="Low complexity" evidence="2">
    <location>
        <begin position="383"/>
        <end position="406"/>
    </location>
</feature>
<feature type="compositionally biased region" description="Gly residues" evidence="2">
    <location>
        <begin position="1047"/>
        <end position="1061"/>
    </location>
</feature>
<feature type="compositionally biased region" description="Low complexity" evidence="2">
    <location>
        <begin position="474"/>
        <end position="490"/>
    </location>
</feature>
<dbReference type="Pfam" id="PF14438">
    <property type="entry name" value="SM-ATX"/>
    <property type="match status" value="1"/>
</dbReference>
<feature type="compositionally biased region" description="Polar residues" evidence="2">
    <location>
        <begin position="12"/>
        <end position="38"/>
    </location>
</feature>
<feature type="compositionally biased region" description="Pro residues" evidence="2">
    <location>
        <begin position="594"/>
        <end position="604"/>
    </location>
</feature>
<feature type="compositionally biased region" description="Low complexity" evidence="2">
    <location>
        <begin position="561"/>
        <end position="571"/>
    </location>
</feature>
<feature type="region of interest" description="Disordered" evidence="2">
    <location>
        <begin position="1003"/>
        <end position="1069"/>
    </location>
</feature>
<accession>A0A7R8W0I6</accession>
<dbReference type="InterPro" id="IPR045117">
    <property type="entry name" value="ATXN2-like"/>
</dbReference>
<feature type="compositionally biased region" description="Low complexity" evidence="2">
    <location>
        <begin position="915"/>
        <end position="927"/>
    </location>
</feature>
<evidence type="ECO:0000313" key="3">
    <source>
        <dbReference type="EMBL" id="CAD7222420.1"/>
    </source>
</evidence>
<feature type="region of interest" description="Disordered" evidence="2">
    <location>
        <begin position="238"/>
        <end position="668"/>
    </location>
</feature>
<comment type="similarity">
    <text evidence="1">Belongs to the ataxin-2 family.</text>
</comment>
<feature type="region of interest" description="Disordered" evidence="2">
    <location>
        <begin position="880"/>
        <end position="929"/>
    </location>
</feature>
<feature type="compositionally biased region" description="Low complexity" evidence="2">
    <location>
        <begin position="345"/>
        <end position="358"/>
    </location>
</feature>
<feature type="compositionally biased region" description="Gly residues" evidence="2">
    <location>
        <begin position="1013"/>
        <end position="1025"/>
    </location>
</feature>
<dbReference type="OrthoDB" id="2275718at2759"/>
<feature type="region of interest" description="Disordered" evidence="2">
    <location>
        <begin position="1"/>
        <end position="38"/>
    </location>
</feature>
<evidence type="ECO:0000256" key="2">
    <source>
        <dbReference type="SAM" id="MobiDB-lite"/>
    </source>
</evidence>